<dbReference type="OrthoDB" id="1898221at2759"/>
<name>A0A8H4AQA0_GIGMA</name>
<dbReference type="AlphaFoldDB" id="A0A8H4AQA0"/>
<comment type="similarity">
    <text evidence="1">Belongs to the ATP-dependent AMP-binding enzyme family.</text>
</comment>
<evidence type="ECO:0000256" key="2">
    <source>
        <dbReference type="ARBA" id="ARBA00022598"/>
    </source>
</evidence>
<dbReference type="Proteomes" id="UP000439903">
    <property type="component" value="Unassembled WGS sequence"/>
</dbReference>
<protein>
    <submittedName>
        <fullName evidence="4">Acetyl-CoA synthetase-like protein</fullName>
    </submittedName>
</protein>
<keyword evidence="2" id="KW-0436">Ligase</keyword>
<dbReference type="Gene3D" id="3.40.50.980">
    <property type="match status" value="2"/>
</dbReference>
<dbReference type="EMBL" id="WTPW01000331">
    <property type="protein sequence ID" value="KAF0521901.1"/>
    <property type="molecule type" value="Genomic_DNA"/>
</dbReference>
<dbReference type="Gene3D" id="2.30.38.10">
    <property type="entry name" value="Luciferase, Domain 3"/>
    <property type="match status" value="1"/>
</dbReference>
<comment type="caution">
    <text evidence="4">The sequence shown here is derived from an EMBL/GenBank/DDBJ whole genome shotgun (WGS) entry which is preliminary data.</text>
</comment>
<accession>A0A8H4AQA0</accession>
<proteinExistence type="inferred from homology"/>
<organism evidence="4 5">
    <name type="scientific">Gigaspora margarita</name>
    <dbReference type="NCBI Taxonomy" id="4874"/>
    <lineage>
        <taxon>Eukaryota</taxon>
        <taxon>Fungi</taxon>
        <taxon>Fungi incertae sedis</taxon>
        <taxon>Mucoromycota</taxon>
        <taxon>Glomeromycotina</taxon>
        <taxon>Glomeromycetes</taxon>
        <taxon>Diversisporales</taxon>
        <taxon>Gigasporaceae</taxon>
        <taxon>Gigaspora</taxon>
    </lineage>
</organism>
<dbReference type="PANTHER" id="PTHR24096:SF149">
    <property type="entry name" value="AMP-BINDING DOMAIN-CONTAINING PROTEIN-RELATED"/>
    <property type="match status" value="1"/>
</dbReference>
<dbReference type="GO" id="GO:0016405">
    <property type="term" value="F:CoA-ligase activity"/>
    <property type="evidence" value="ECO:0007669"/>
    <property type="project" value="TreeGrafter"/>
</dbReference>
<gene>
    <name evidence="4" type="ORF">F8M41_015676</name>
</gene>
<evidence type="ECO:0000313" key="4">
    <source>
        <dbReference type="EMBL" id="KAF0521901.1"/>
    </source>
</evidence>
<evidence type="ECO:0000256" key="1">
    <source>
        <dbReference type="ARBA" id="ARBA00006432"/>
    </source>
</evidence>
<sequence length="335" mass="37146">MSIYIFFYLLGGKVSPANCAYTAKELTCQLLDSGASIIIAHPNTISTAIEASIDAKIPKSNIFVFGDHEINGIQPYTSILSIREIEPVRFTPEEIKSTTAFLCYSSGTTGKNKGVETTHYNLISNIMQYRAFEGDNVHSNLCYLGVLPFYHMYALSINLHFSLLLGATSIVIQKFDIETFYRAIQDYKVDIAPIVPPILLLMVKNPAKCNLKYVMCGAAPLSQSLSDDFDRIYNIPIKQIYGLTEISPLSHIGPLEKLVNGSVGVLLPNIEAKILSEEGHELGFDQLGELYLRGPMVMKGYLNNLEATNNCIDKDGWFRTGDVVKIDKDGKLNDI</sequence>
<dbReference type="InterPro" id="IPR000873">
    <property type="entry name" value="AMP-dep_synth/lig_dom"/>
</dbReference>
<dbReference type="Pfam" id="PF00501">
    <property type="entry name" value="AMP-binding"/>
    <property type="match status" value="1"/>
</dbReference>
<evidence type="ECO:0000313" key="5">
    <source>
        <dbReference type="Proteomes" id="UP000439903"/>
    </source>
</evidence>
<dbReference type="PANTHER" id="PTHR24096">
    <property type="entry name" value="LONG-CHAIN-FATTY-ACID--COA LIGASE"/>
    <property type="match status" value="1"/>
</dbReference>
<reference evidence="4 5" key="1">
    <citation type="journal article" date="2019" name="Environ. Microbiol.">
        <title>At the nexus of three kingdoms: the genome of the mycorrhizal fungus Gigaspora margarita provides insights into plant, endobacterial and fungal interactions.</title>
        <authorList>
            <person name="Venice F."/>
            <person name="Ghignone S."/>
            <person name="Salvioli di Fossalunga A."/>
            <person name="Amselem J."/>
            <person name="Novero M."/>
            <person name="Xianan X."/>
            <person name="Sedzielewska Toro K."/>
            <person name="Morin E."/>
            <person name="Lipzen A."/>
            <person name="Grigoriev I.V."/>
            <person name="Henrissat B."/>
            <person name="Martin F.M."/>
            <person name="Bonfante P."/>
        </authorList>
    </citation>
    <scope>NUCLEOTIDE SEQUENCE [LARGE SCALE GENOMIC DNA]</scope>
    <source>
        <strain evidence="4 5">BEG34</strain>
    </source>
</reference>
<keyword evidence="5" id="KW-1185">Reference proteome</keyword>
<dbReference type="SUPFAM" id="SSF56801">
    <property type="entry name" value="Acetyl-CoA synthetase-like"/>
    <property type="match status" value="1"/>
</dbReference>
<evidence type="ECO:0000259" key="3">
    <source>
        <dbReference type="Pfam" id="PF00501"/>
    </source>
</evidence>
<feature type="domain" description="AMP-dependent synthetase/ligase" evidence="3">
    <location>
        <begin position="10"/>
        <end position="302"/>
    </location>
</feature>